<feature type="non-terminal residue" evidence="1">
    <location>
        <position position="61"/>
    </location>
</feature>
<sequence>MEEAMKKRMSLQELIDYAKSLEQTKKQMQEVESYIPANVYKVSRGAPKLPGMVVKEDAATS</sequence>
<evidence type="ECO:0000313" key="1">
    <source>
        <dbReference type="EMBL" id="KAK7032340.1"/>
    </source>
</evidence>
<gene>
    <name evidence="1" type="ORF">SK128_000699</name>
</gene>
<reference evidence="1 2" key="1">
    <citation type="submission" date="2023-11" db="EMBL/GenBank/DDBJ databases">
        <title>Halocaridina rubra genome assembly.</title>
        <authorList>
            <person name="Smith C."/>
        </authorList>
    </citation>
    <scope>NUCLEOTIDE SEQUENCE [LARGE SCALE GENOMIC DNA]</scope>
    <source>
        <strain evidence="1">EP-1</strain>
        <tissue evidence="1">Whole</tissue>
    </source>
</reference>
<name>A0AAN8ZWX3_HALRR</name>
<dbReference type="Proteomes" id="UP001381693">
    <property type="component" value="Unassembled WGS sequence"/>
</dbReference>
<comment type="caution">
    <text evidence="1">The sequence shown here is derived from an EMBL/GenBank/DDBJ whole genome shotgun (WGS) entry which is preliminary data.</text>
</comment>
<protein>
    <submittedName>
        <fullName evidence="1">Uncharacterized protein</fullName>
    </submittedName>
</protein>
<dbReference type="AlphaFoldDB" id="A0AAN8ZWX3"/>
<organism evidence="1 2">
    <name type="scientific">Halocaridina rubra</name>
    <name type="common">Hawaiian red shrimp</name>
    <dbReference type="NCBI Taxonomy" id="373956"/>
    <lineage>
        <taxon>Eukaryota</taxon>
        <taxon>Metazoa</taxon>
        <taxon>Ecdysozoa</taxon>
        <taxon>Arthropoda</taxon>
        <taxon>Crustacea</taxon>
        <taxon>Multicrustacea</taxon>
        <taxon>Malacostraca</taxon>
        <taxon>Eumalacostraca</taxon>
        <taxon>Eucarida</taxon>
        <taxon>Decapoda</taxon>
        <taxon>Pleocyemata</taxon>
        <taxon>Caridea</taxon>
        <taxon>Atyoidea</taxon>
        <taxon>Atyidae</taxon>
        <taxon>Halocaridina</taxon>
    </lineage>
</organism>
<proteinExistence type="predicted"/>
<accession>A0AAN8ZWX3</accession>
<evidence type="ECO:0000313" key="2">
    <source>
        <dbReference type="Proteomes" id="UP001381693"/>
    </source>
</evidence>
<keyword evidence="2" id="KW-1185">Reference proteome</keyword>
<dbReference type="EMBL" id="JAXCGZ010022388">
    <property type="protein sequence ID" value="KAK7032340.1"/>
    <property type="molecule type" value="Genomic_DNA"/>
</dbReference>